<dbReference type="CDD" id="cd09272">
    <property type="entry name" value="RNase_HI_RT_Ty1"/>
    <property type="match status" value="1"/>
</dbReference>
<organism evidence="1 2">
    <name type="scientific">Gossypium australe</name>
    <dbReference type="NCBI Taxonomy" id="47621"/>
    <lineage>
        <taxon>Eukaryota</taxon>
        <taxon>Viridiplantae</taxon>
        <taxon>Streptophyta</taxon>
        <taxon>Embryophyta</taxon>
        <taxon>Tracheophyta</taxon>
        <taxon>Spermatophyta</taxon>
        <taxon>Magnoliopsida</taxon>
        <taxon>eudicotyledons</taxon>
        <taxon>Gunneridae</taxon>
        <taxon>Pentapetalae</taxon>
        <taxon>rosids</taxon>
        <taxon>malvids</taxon>
        <taxon>Malvales</taxon>
        <taxon>Malvaceae</taxon>
        <taxon>Malvoideae</taxon>
        <taxon>Gossypium</taxon>
    </lineage>
</organism>
<name>A0A5B6WTE2_9ROSI</name>
<dbReference type="OrthoDB" id="1192411at2759"/>
<gene>
    <name evidence="1" type="ORF">EPI10_006209</name>
</gene>
<protein>
    <submittedName>
        <fullName evidence="1">Retrovirus-related pol polyprotein from transposon tnt 1-94</fullName>
    </submittedName>
</protein>
<comment type="caution">
    <text evidence="1">The sequence shown here is derived from an EMBL/GenBank/DDBJ whole genome shotgun (WGS) entry which is preliminary data.</text>
</comment>
<accession>A0A5B6WTE2</accession>
<dbReference type="AlphaFoldDB" id="A0A5B6WTE2"/>
<evidence type="ECO:0000313" key="2">
    <source>
        <dbReference type="Proteomes" id="UP000325315"/>
    </source>
</evidence>
<dbReference type="Proteomes" id="UP000325315">
    <property type="component" value="Unassembled WGS sequence"/>
</dbReference>
<evidence type="ECO:0000313" key="1">
    <source>
        <dbReference type="EMBL" id="KAA3484102.1"/>
    </source>
</evidence>
<proteinExistence type="predicted"/>
<reference evidence="1" key="1">
    <citation type="submission" date="2019-08" db="EMBL/GenBank/DDBJ databases">
        <authorList>
            <person name="Liu F."/>
        </authorList>
    </citation>
    <scope>NUCLEOTIDE SEQUENCE [LARGE SCALE GENOMIC DNA]</scope>
    <source>
        <strain evidence="1">PA1801</strain>
        <tissue evidence="1">Leaf</tissue>
    </source>
</reference>
<sequence>MIYCNNFVANLRYQHHVLHNKMKHLEVDLHFIRNFVERKELVVSHIHVADQIADIFTKALPKVAFHRNLYKMGVESLTTKLEGAI</sequence>
<keyword evidence="2" id="KW-1185">Reference proteome</keyword>
<dbReference type="EMBL" id="SMMG02000002">
    <property type="protein sequence ID" value="KAA3484102.1"/>
    <property type="molecule type" value="Genomic_DNA"/>
</dbReference>